<dbReference type="EMBL" id="JAVHUL010000071">
    <property type="protein sequence ID" value="MDQ7918697.1"/>
    <property type="molecule type" value="Genomic_DNA"/>
</dbReference>
<keyword evidence="2" id="KW-1185">Reference proteome</keyword>
<protein>
    <submittedName>
        <fullName evidence="1">DUF6266 family protein</fullName>
    </submittedName>
</protein>
<name>A0ABU1A4R9_9FLAO</name>
<proteinExistence type="predicted"/>
<dbReference type="InterPro" id="IPR046233">
    <property type="entry name" value="DUF6266"/>
</dbReference>
<sequence length="211" mass="23912">MARLLNNPLGSISGKAGTLVFKKTKHGNFISSLPVPSNKKPSEPQLLQRNKMKVIMHFLGPLKHILKLLFSPNRPTSASFHFIKSYYLLHGLHFGTQGYEINYATSLMSYGDLRPPEQAFAQWDGAQEVLLEWNPQSEQALAHAEDYLFAVVYHPPTHQFFFAPQLAVRNEGLTSFLLPSPWSSFTSYKLWIGFHQLEAQKASMSVYMGEL</sequence>
<accession>A0ABU1A4R9</accession>
<evidence type="ECO:0000313" key="1">
    <source>
        <dbReference type="EMBL" id="MDQ7918697.1"/>
    </source>
</evidence>
<dbReference type="Proteomes" id="UP001230915">
    <property type="component" value="Unassembled WGS sequence"/>
</dbReference>
<comment type="caution">
    <text evidence="1">The sequence shown here is derived from an EMBL/GenBank/DDBJ whole genome shotgun (WGS) entry which is preliminary data.</text>
</comment>
<reference evidence="1 2" key="1">
    <citation type="submission" date="2023-08" db="EMBL/GenBank/DDBJ databases">
        <title>Mesonia sp. MT50, isolated from deep-sea sediment of the Mariana Trench.</title>
        <authorList>
            <person name="Fu H."/>
        </authorList>
    </citation>
    <scope>NUCLEOTIDE SEQUENCE [LARGE SCALE GENOMIC DNA]</scope>
    <source>
        <strain evidence="1 2">MT50</strain>
    </source>
</reference>
<dbReference type="Pfam" id="PF19781">
    <property type="entry name" value="DUF6266"/>
    <property type="match status" value="1"/>
</dbReference>
<gene>
    <name evidence="1" type="ORF">RBU60_14075</name>
</gene>
<dbReference type="RefSeq" id="WP_308865703.1">
    <property type="nucleotide sequence ID" value="NZ_JAVHUL010000071.1"/>
</dbReference>
<organism evidence="1 2">
    <name type="scientific">Mesonia profundi</name>
    <dbReference type="NCBI Taxonomy" id="3070998"/>
    <lineage>
        <taxon>Bacteria</taxon>
        <taxon>Pseudomonadati</taxon>
        <taxon>Bacteroidota</taxon>
        <taxon>Flavobacteriia</taxon>
        <taxon>Flavobacteriales</taxon>
        <taxon>Flavobacteriaceae</taxon>
        <taxon>Mesonia</taxon>
    </lineage>
</organism>
<evidence type="ECO:0000313" key="2">
    <source>
        <dbReference type="Proteomes" id="UP001230915"/>
    </source>
</evidence>